<accession>A0A6J5N040</accession>
<sequence>MMKYDPRKKLNQHSNEWEILMMPFAEEHQLEKDNWETIDIVSSCLSTLSEEDQKVLYAIFYDRVTYEELKTDLNIKAKSHAWRKTRIAMERLKEKILEHPDMKQRYE</sequence>
<dbReference type="EMBL" id="LR796566">
    <property type="protein sequence ID" value="CAB4152002.1"/>
    <property type="molecule type" value="Genomic_DNA"/>
</dbReference>
<dbReference type="InterPro" id="IPR013324">
    <property type="entry name" value="RNA_pol_sigma_r3/r4-like"/>
</dbReference>
<protein>
    <submittedName>
        <fullName evidence="1">Uncharacterized protein</fullName>
    </submittedName>
</protein>
<dbReference type="SUPFAM" id="SSF88659">
    <property type="entry name" value="Sigma3 and sigma4 domains of RNA polymerase sigma factors"/>
    <property type="match status" value="1"/>
</dbReference>
<name>A0A6J5N040_9CAUD</name>
<gene>
    <name evidence="1" type="ORF">UFOVP587_45</name>
</gene>
<proteinExistence type="predicted"/>
<dbReference type="InterPro" id="IPR036388">
    <property type="entry name" value="WH-like_DNA-bd_sf"/>
</dbReference>
<organism evidence="1">
    <name type="scientific">uncultured Caudovirales phage</name>
    <dbReference type="NCBI Taxonomy" id="2100421"/>
    <lineage>
        <taxon>Viruses</taxon>
        <taxon>Duplodnaviria</taxon>
        <taxon>Heunggongvirae</taxon>
        <taxon>Uroviricota</taxon>
        <taxon>Caudoviricetes</taxon>
        <taxon>Peduoviridae</taxon>
        <taxon>Maltschvirus</taxon>
        <taxon>Maltschvirus maltsch</taxon>
    </lineage>
</organism>
<dbReference type="Gene3D" id="1.10.10.10">
    <property type="entry name" value="Winged helix-like DNA-binding domain superfamily/Winged helix DNA-binding domain"/>
    <property type="match status" value="1"/>
</dbReference>
<evidence type="ECO:0000313" key="1">
    <source>
        <dbReference type="EMBL" id="CAB4152002.1"/>
    </source>
</evidence>
<reference evidence="1" key="1">
    <citation type="submission" date="2020-04" db="EMBL/GenBank/DDBJ databases">
        <authorList>
            <person name="Chiriac C."/>
            <person name="Salcher M."/>
            <person name="Ghai R."/>
            <person name="Kavagutti S V."/>
        </authorList>
    </citation>
    <scope>NUCLEOTIDE SEQUENCE</scope>
</reference>